<evidence type="ECO:0000313" key="4">
    <source>
        <dbReference type="Proteomes" id="UP000651738"/>
    </source>
</evidence>
<evidence type="ECO:0000313" key="3">
    <source>
        <dbReference type="Proteomes" id="UP000321275"/>
    </source>
</evidence>
<dbReference type="EMBL" id="BJUK01000002">
    <property type="protein sequence ID" value="GEK45923.1"/>
    <property type="molecule type" value="Genomic_DNA"/>
</dbReference>
<dbReference type="Proteomes" id="UP000651738">
    <property type="component" value="Unassembled WGS sequence"/>
</dbReference>
<reference evidence="1 3" key="1">
    <citation type="submission" date="2019-07" db="EMBL/GenBank/DDBJ databases">
        <title>Whole genome shotgun sequence of Halomonas pacifica NBRC 102220.</title>
        <authorList>
            <person name="Hosoyama A."/>
            <person name="Uohara A."/>
            <person name="Ohji S."/>
            <person name="Ichikawa N."/>
        </authorList>
    </citation>
    <scope>NUCLEOTIDE SEQUENCE [LARGE SCALE GENOMIC DNA]</scope>
    <source>
        <strain evidence="1 3">NBRC 102220</strain>
    </source>
</reference>
<accession>A0A510X3D2</accession>
<protein>
    <submittedName>
        <fullName evidence="2">Helix-hairpin-helix domain-containing protein</fullName>
    </submittedName>
</protein>
<sequence length="155" mass="16974">MDEHRLNALLQGIRELYQELEVSEGAEPEARRHGLSMARVRLATLEAGTELPEAIHAGIERARRHLAELALAFYREGGCDDLDQAGRQAYLDEHAEPLTRLDGIGPTLARRLFMHGLVTPEQVQASDEAGLAEVPGLNAGHRARILRALGQGEAD</sequence>
<gene>
    <name evidence="1" type="ORF">HPA02_02060</name>
    <name evidence="2" type="ORF">I7V36_10890</name>
</gene>
<evidence type="ECO:0000313" key="2">
    <source>
        <dbReference type="EMBL" id="MBH8580598.1"/>
    </source>
</evidence>
<evidence type="ECO:0000313" key="1">
    <source>
        <dbReference type="EMBL" id="GEK45923.1"/>
    </source>
</evidence>
<dbReference type="Proteomes" id="UP000321275">
    <property type="component" value="Unassembled WGS sequence"/>
</dbReference>
<dbReference type="EMBL" id="JAEDAF010000009">
    <property type="protein sequence ID" value="MBH8580598.1"/>
    <property type="molecule type" value="Genomic_DNA"/>
</dbReference>
<dbReference type="Gene3D" id="1.10.150.20">
    <property type="entry name" value="5' to 3' exonuclease, C-terminal subdomain"/>
    <property type="match status" value="1"/>
</dbReference>
<name>A0A510X3D2_9GAMM</name>
<organism evidence="1 3">
    <name type="scientific">Bisbaumannia pacifica</name>
    <dbReference type="NCBI Taxonomy" id="77098"/>
    <lineage>
        <taxon>Bacteria</taxon>
        <taxon>Pseudomonadati</taxon>
        <taxon>Pseudomonadota</taxon>
        <taxon>Gammaproteobacteria</taxon>
        <taxon>Oceanospirillales</taxon>
        <taxon>Halomonadaceae</taxon>
        <taxon>Bisbaumannia</taxon>
    </lineage>
</organism>
<comment type="caution">
    <text evidence="1">The sequence shown here is derived from an EMBL/GenBank/DDBJ whole genome shotgun (WGS) entry which is preliminary data.</text>
</comment>
<keyword evidence="3" id="KW-1185">Reference proteome</keyword>
<proteinExistence type="predicted"/>
<dbReference type="AlphaFoldDB" id="A0A510X3D2"/>
<reference evidence="2 4" key="2">
    <citation type="submission" date="2020-12" db="EMBL/GenBank/DDBJ databases">
        <title>Draft genome sequence of Halomonas pacifica strain CARE-V15.</title>
        <authorList>
            <person name="Vignesh N."/>
            <person name="Thabitha A."/>
            <person name="Saravanan R."/>
            <person name="Manigandan V."/>
        </authorList>
    </citation>
    <scope>NUCLEOTIDE SEQUENCE [LARGE SCALE GENOMIC DNA]</scope>
    <source>
        <strain evidence="2 4">CARE-V15</strain>
    </source>
</reference>
<dbReference type="RefSeq" id="WP_186809899.1">
    <property type="nucleotide sequence ID" value="NZ_BJUK01000002.1"/>
</dbReference>
<dbReference type="Pfam" id="PF14520">
    <property type="entry name" value="HHH_5"/>
    <property type="match status" value="1"/>
</dbReference>